<feature type="compositionally biased region" description="Low complexity" evidence="1">
    <location>
        <begin position="322"/>
        <end position="332"/>
    </location>
</feature>
<dbReference type="Proteomes" id="UP001500466">
    <property type="component" value="Unassembled WGS sequence"/>
</dbReference>
<gene>
    <name evidence="2" type="ORF">GCM10023205_39130</name>
</gene>
<feature type="region of interest" description="Disordered" evidence="1">
    <location>
        <begin position="1"/>
        <end position="24"/>
    </location>
</feature>
<evidence type="ECO:0000313" key="2">
    <source>
        <dbReference type="EMBL" id="GAA4969902.1"/>
    </source>
</evidence>
<reference evidence="3" key="1">
    <citation type="journal article" date="2019" name="Int. J. Syst. Evol. Microbiol.">
        <title>The Global Catalogue of Microorganisms (GCM) 10K type strain sequencing project: providing services to taxonomists for standard genome sequencing and annotation.</title>
        <authorList>
            <consortium name="The Broad Institute Genomics Platform"/>
            <consortium name="The Broad Institute Genome Sequencing Center for Infectious Disease"/>
            <person name="Wu L."/>
            <person name="Ma J."/>
        </authorList>
    </citation>
    <scope>NUCLEOTIDE SEQUENCE [LARGE SCALE GENOMIC DNA]</scope>
    <source>
        <strain evidence="3">JCM 17986</strain>
    </source>
</reference>
<evidence type="ECO:0000256" key="1">
    <source>
        <dbReference type="SAM" id="MobiDB-lite"/>
    </source>
</evidence>
<name>A0ABP9HFZ3_9ACTN</name>
<keyword evidence="3" id="KW-1185">Reference proteome</keyword>
<organism evidence="2 3">
    <name type="scientific">Yinghuangia aomiensis</name>
    <dbReference type="NCBI Taxonomy" id="676205"/>
    <lineage>
        <taxon>Bacteria</taxon>
        <taxon>Bacillati</taxon>
        <taxon>Actinomycetota</taxon>
        <taxon>Actinomycetes</taxon>
        <taxon>Kitasatosporales</taxon>
        <taxon>Streptomycetaceae</taxon>
        <taxon>Yinghuangia</taxon>
    </lineage>
</organism>
<protein>
    <submittedName>
        <fullName evidence="2">Uncharacterized protein</fullName>
    </submittedName>
</protein>
<sequence length="332" mass="35512">MLSPARNAAPDTVRTPTNAAARKAPESALALVPEARGWLRGLAANPAAPESVRDRLRAAGRAADAPPALTLAGLADAVRATPDAAALRVRLGTSELPDDLAEVALRSAPTDEETVSRAAGAPWRETVLWAKETKETKEAKGTKGFAMHDNVAVSARSPLERRRSAATAIWMPDFDTAALAADPDFTVRMLLAWHHTYAPLAVRQEAYATWADPAWQQLGMRPGFRADGLVRFAAHPRPYARMAALDDPAADFAALSADPSPTVRWWARRNRHLPWQQLRALLVAHPEDAAANPGLPPEVMHRLLDIAAIADVPPVDTRGPSRRPGAGSSAGS</sequence>
<dbReference type="EMBL" id="BAABHS010000013">
    <property type="protein sequence ID" value="GAA4969902.1"/>
    <property type="molecule type" value="Genomic_DNA"/>
</dbReference>
<feature type="region of interest" description="Disordered" evidence="1">
    <location>
        <begin position="313"/>
        <end position="332"/>
    </location>
</feature>
<proteinExistence type="predicted"/>
<evidence type="ECO:0000313" key="3">
    <source>
        <dbReference type="Proteomes" id="UP001500466"/>
    </source>
</evidence>
<accession>A0ABP9HFZ3</accession>
<comment type="caution">
    <text evidence="2">The sequence shown here is derived from an EMBL/GenBank/DDBJ whole genome shotgun (WGS) entry which is preliminary data.</text>
</comment>